<dbReference type="Pfam" id="PF00583">
    <property type="entry name" value="Acetyltransf_1"/>
    <property type="match status" value="1"/>
</dbReference>
<name>A0A378TEQ8_9MYCO</name>
<dbReference type="InterPro" id="IPR016181">
    <property type="entry name" value="Acyl_CoA_acyltransferase"/>
</dbReference>
<dbReference type="RefSeq" id="WP_115278630.1">
    <property type="nucleotide sequence ID" value="NZ_UGQT01000001.1"/>
</dbReference>
<dbReference type="GO" id="GO:0016747">
    <property type="term" value="F:acyltransferase activity, transferring groups other than amino-acyl groups"/>
    <property type="evidence" value="ECO:0007669"/>
    <property type="project" value="InterPro"/>
</dbReference>
<dbReference type="Proteomes" id="UP000254978">
    <property type="component" value="Unassembled WGS sequence"/>
</dbReference>
<evidence type="ECO:0000313" key="2">
    <source>
        <dbReference type="EMBL" id="STZ59004.1"/>
    </source>
</evidence>
<keyword evidence="2" id="KW-0808">Transferase</keyword>
<dbReference type="PROSITE" id="PS51186">
    <property type="entry name" value="GNAT"/>
    <property type="match status" value="1"/>
</dbReference>
<sequence length="222" mass="24913">MLSIQDGLRMLCSTSGRRWLRQGVRVRFSSRRDAIGLRRDVEVPFVAPAAKVPVTVRRLQPDDDVSFLDRVPALDLEVANELIGRRRLVDSRVATCWIAVDSAGVPCYLQWLIGPSDNAFIRRWWKGLFPQLGPNEALLEGAYTAETHRGQGIMAHAMAKITEQASDIGARYVITFVGTDNIASLKGCERAGFVPYLEREDIWSGFRHQVHFRPLAPDRTPG</sequence>
<dbReference type="SUPFAM" id="SSF55729">
    <property type="entry name" value="Acyl-CoA N-acyltransferases (Nat)"/>
    <property type="match status" value="1"/>
</dbReference>
<accession>A0A378TEQ8</accession>
<keyword evidence="3" id="KW-1185">Reference proteome</keyword>
<evidence type="ECO:0000313" key="3">
    <source>
        <dbReference type="Proteomes" id="UP000254978"/>
    </source>
</evidence>
<dbReference type="Gene3D" id="3.40.630.30">
    <property type="match status" value="1"/>
</dbReference>
<evidence type="ECO:0000259" key="1">
    <source>
        <dbReference type="PROSITE" id="PS51186"/>
    </source>
</evidence>
<dbReference type="EMBL" id="UGQT01000001">
    <property type="protein sequence ID" value="STZ59004.1"/>
    <property type="molecule type" value="Genomic_DNA"/>
</dbReference>
<organism evidence="2 3">
    <name type="scientific">Mycolicibacterium tokaiense</name>
    <dbReference type="NCBI Taxonomy" id="39695"/>
    <lineage>
        <taxon>Bacteria</taxon>
        <taxon>Bacillati</taxon>
        <taxon>Actinomycetota</taxon>
        <taxon>Actinomycetes</taxon>
        <taxon>Mycobacteriales</taxon>
        <taxon>Mycobacteriaceae</taxon>
        <taxon>Mycolicibacterium</taxon>
    </lineage>
</organism>
<dbReference type="OrthoDB" id="7986118at2"/>
<reference evidence="2 3" key="1">
    <citation type="submission" date="2018-06" db="EMBL/GenBank/DDBJ databases">
        <authorList>
            <consortium name="Pathogen Informatics"/>
            <person name="Doyle S."/>
        </authorList>
    </citation>
    <scope>NUCLEOTIDE SEQUENCE [LARGE SCALE GENOMIC DNA]</scope>
    <source>
        <strain evidence="2 3">NCTC10821</strain>
    </source>
</reference>
<dbReference type="AlphaFoldDB" id="A0A378TEQ8"/>
<feature type="domain" description="N-acetyltransferase" evidence="1">
    <location>
        <begin position="54"/>
        <end position="216"/>
    </location>
</feature>
<gene>
    <name evidence="2" type="ORF">NCTC10821_02526</name>
</gene>
<protein>
    <submittedName>
        <fullName evidence="2">Acetyltransferase (GNAT) family</fullName>
    </submittedName>
</protein>
<dbReference type="InterPro" id="IPR000182">
    <property type="entry name" value="GNAT_dom"/>
</dbReference>
<proteinExistence type="predicted"/>